<sequence>TIGLTINQATADDEIFALKSSDVAHGGTTDIEADTFFDIIKIGGDFGGGLIRGISESTYGIGIHGIVTTCDTDKDTGATAPVVLYGSKIVGGAILGNLDADANIVAMRGWIGGAWSTRWILDEDGDTWQGGAMYRLALGPISELTIAGGVITVTGSNHTVDTANGADDLVTINGGIDGQILVLRQENAARNVTVKDDVG</sequence>
<dbReference type="EMBL" id="BARW01037251">
    <property type="protein sequence ID" value="GAJ23654.1"/>
    <property type="molecule type" value="Genomic_DNA"/>
</dbReference>
<dbReference type="AlphaFoldDB" id="X1V1T8"/>
<feature type="non-terminal residue" evidence="1">
    <location>
        <position position="199"/>
    </location>
</feature>
<reference evidence="1" key="1">
    <citation type="journal article" date="2014" name="Front. Microbiol.">
        <title>High frequency of phylogenetically diverse reductive dehalogenase-homologous genes in deep subseafloor sedimentary metagenomes.</title>
        <authorList>
            <person name="Kawai M."/>
            <person name="Futagami T."/>
            <person name="Toyoda A."/>
            <person name="Takaki Y."/>
            <person name="Nishi S."/>
            <person name="Hori S."/>
            <person name="Arai W."/>
            <person name="Tsubouchi T."/>
            <person name="Morono Y."/>
            <person name="Uchiyama I."/>
            <person name="Ito T."/>
            <person name="Fujiyama A."/>
            <person name="Inagaki F."/>
            <person name="Takami H."/>
        </authorList>
    </citation>
    <scope>NUCLEOTIDE SEQUENCE</scope>
    <source>
        <strain evidence="1">Expedition CK06-06</strain>
    </source>
</reference>
<feature type="non-terminal residue" evidence="1">
    <location>
        <position position="1"/>
    </location>
</feature>
<organism evidence="1">
    <name type="scientific">marine sediment metagenome</name>
    <dbReference type="NCBI Taxonomy" id="412755"/>
    <lineage>
        <taxon>unclassified sequences</taxon>
        <taxon>metagenomes</taxon>
        <taxon>ecological metagenomes</taxon>
    </lineage>
</organism>
<accession>X1V1T8</accession>
<evidence type="ECO:0000313" key="1">
    <source>
        <dbReference type="EMBL" id="GAJ23654.1"/>
    </source>
</evidence>
<name>X1V1T8_9ZZZZ</name>
<proteinExistence type="predicted"/>
<protein>
    <submittedName>
        <fullName evidence="1">Uncharacterized protein</fullName>
    </submittedName>
</protein>
<comment type="caution">
    <text evidence="1">The sequence shown here is derived from an EMBL/GenBank/DDBJ whole genome shotgun (WGS) entry which is preliminary data.</text>
</comment>
<gene>
    <name evidence="1" type="ORF">S12H4_57565</name>
</gene>